<dbReference type="EMBL" id="LAZR01013115">
    <property type="protein sequence ID" value="KKM23480.1"/>
    <property type="molecule type" value="Genomic_DNA"/>
</dbReference>
<evidence type="ECO:0000313" key="1">
    <source>
        <dbReference type="EMBL" id="KKM23480.1"/>
    </source>
</evidence>
<gene>
    <name evidence="1" type="ORF">LCGC14_1614750</name>
</gene>
<name>A0A0F9L7A2_9ZZZZ</name>
<accession>A0A0F9L7A2</accession>
<proteinExistence type="predicted"/>
<sequence>MPLRNGRICNIEYINGLFDHGLLLGLGDDNHPQYGEIAQTENISGAWSFEGLTLNLSQDYLFTDITTSLVLQ</sequence>
<feature type="non-terminal residue" evidence="1">
    <location>
        <position position="72"/>
    </location>
</feature>
<protein>
    <submittedName>
        <fullName evidence="1">Uncharacterized protein</fullName>
    </submittedName>
</protein>
<dbReference type="AlphaFoldDB" id="A0A0F9L7A2"/>
<organism evidence="1">
    <name type="scientific">marine sediment metagenome</name>
    <dbReference type="NCBI Taxonomy" id="412755"/>
    <lineage>
        <taxon>unclassified sequences</taxon>
        <taxon>metagenomes</taxon>
        <taxon>ecological metagenomes</taxon>
    </lineage>
</organism>
<comment type="caution">
    <text evidence="1">The sequence shown here is derived from an EMBL/GenBank/DDBJ whole genome shotgun (WGS) entry which is preliminary data.</text>
</comment>
<reference evidence="1" key="1">
    <citation type="journal article" date="2015" name="Nature">
        <title>Complex archaea that bridge the gap between prokaryotes and eukaryotes.</title>
        <authorList>
            <person name="Spang A."/>
            <person name="Saw J.H."/>
            <person name="Jorgensen S.L."/>
            <person name="Zaremba-Niedzwiedzka K."/>
            <person name="Martijn J."/>
            <person name="Lind A.E."/>
            <person name="van Eijk R."/>
            <person name="Schleper C."/>
            <person name="Guy L."/>
            <person name="Ettema T.J."/>
        </authorList>
    </citation>
    <scope>NUCLEOTIDE SEQUENCE</scope>
</reference>